<dbReference type="Proteomes" id="UP000049023">
    <property type="component" value="Unassembled WGS sequence"/>
</dbReference>
<dbReference type="Proteomes" id="UP000039217">
    <property type="component" value="Unassembled WGS sequence"/>
</dbReference>
<evidence type="ECO:0000313" key="10">
    <source>
        <dbReference type="Proteomes" id="UP000046680"/>
    </source>
</evidence>
<dbReference type="EMBL" id="CHKL01000430">
    <property type="protein sequence ID" value="COW76578.1"/>
    <property type="molecule type" value="Genomic_DNA"/>
</dbReference>
<dbReference type="EMBL" id="CFOH01000062">
    <property type="protein sequence ID" value="CFE47149.1"/>
    <property type="molecule type" value="Genomic_DNA"/>
</dbReference>
<evidence type="ECO:0000313" key="2">
    <source>
        <dbReference type="EMBL" id="CFE47149.1"/>
    </source>
</evidence>
<dbReference type="Proteomes" id="UP000048289">
    <property type="component" value="Unassembled WGS sequence"/>
</dbReference>
<evidence type="ECO:0000313" key="7">
    <source>
        <dbReference type="EMBL" id="COW76578.1"/>
    </source>
</evidence>
<evidence type="ECO:0000313" key="11">
    <source>
        <dbReference type="Proteomes" id="UP000046947"/>
    </source>
</evidence>
<protein>
    <submittedName>
        <fullName evidence="6">Uncharacterized protein</fullName>
    </submittedName>
</protein>
<evidence type="ECO:0000313" key="14">
    <source>
        <dbReference type="Proteomes" id="UP000049023"/>
    </source>
</evidence>
<evidence type="ECO:0000313" key="6">
    <source>
        <dbReference type="EMBL" id="COU91408.1"/>
    </source>
</evidence>
<reference evidence="8 9" key="2">
    <citation type="submission" date="2015-03" db="EMBL/GenBank/DDBJ databases">
        <authorList>
            <consortium name="Pathogen Informatics"/>
        </authorList>
    </citation>
    <scope>NUCLEOTIDE SEQUENCE [LARGE SCALE GENOMIC DNA]</scope>
    <source>
        <strain evidence="4 14">Bir 187</strain>
        <strain evidence="3 10">C09601061</strain>
        <strain evidence="5 9">D00501624</strain>
        <strain evidence="1 12">G09901357</strain>
        <strain evidence="2 11">H09601792</strain>
        <strain evidence="8">K00500041</strain>
        <strain evidence="7 13">P00601463</strain>
    </source>
</reference>
<dbReference type="EMBL" id="CGCX01000100">
    <property type="protein sequence ID" value="CFR67148.1"/>
    <property type="molecule type" value="Genomic_DNA"/>
</dbReference>
<dbReference type="Proteomes" id="UP000046680">
    <property type="component" value="Unassembled WGS sequence"/>
</dbReference>
<dbReference type="Proteomes" id="UP000038802">
    <property type="component" value="Unassembled WGS sequence"/>
</dbReference>
<evidence type="ECO:0000313" key="5">
    <source>
        <dbReference type="EMBL" id="CNW52301.1"/>
    </source>
</evidence>
<evidence type="ECO:0000313" key="13">
    <source>
        <dbReference type="Proteomes" id="UP000048600"/>
    </source>
</evidence>
<accession>A0A0T7LP25</accession>
<evidence type="ECO:0000313" key="8">
    <source>
        <dbReference type="Proteomes" id="UP000038802"/>
    </source>
</evidence>
<evidence type="ECO:0000313" key="12">
    <source>
        <dbReference type="Proteomes" id="UP000048289"/>
    </source>
</evidence>
<dbReference type="Proteomes" id="UP000048600">
    <property type="component" value="Unassembled WGS sequence"/>
</dbReference>
<dbReference type="EMBL" id="CQQC01002117">
    <property type="protein sequence ID" value="CNW52301.1"/>
    <property type="molecule type" value="Genomic_DNA"/>
</dbReference>
<dbReference type="EMBL" id="CNFU01000933">
    <property type="protein sequence ID" value="CKS76750.1"/>
    <property type="molecule type" value="Genomic_DNA"/>
</dbReference>
<sequence length="91" mass="9616">MPVGADDADLDALDRRVDIARGACRGGLLAKGVPWLDGPAQLDLNAVEYGGADAREAELGERVQPASLERDAVRAQVGCDVGDVMNQEVRQ</sequence>
<name>A0A0T7LP25_MYCTX</name>
<evidence type="ECO:0000313" key="1">
    <source>
        <dbReference type="EMBL" id="CFE40485.1"/>
    </source>
</evidence>
<dbReference type="Proteomes" id="UP000046947">
    <property type="component" value="Unassembled WGS sequence"/>
</dbReference>
<evidence type="ECO:0000313" key="4">
    <source>
        <dbReference type="EMBL" id="CKS76750.1"/>
    </source>
</evidence>
<dbReference type="EMBL" id="CFOE01000341">
    <property type="protein sequence ID" value="CFE40485.1"/>
    <property type="molecule type" value="Genomic_DNA"/>
</dbReference>
<gene>
    <name evidence="3" type="ORF">ERS007657_00460</name>
    <name evidence="5" type="ORF">ERS007661_04059</name>
    <name evidence="1" type="ORF">ERS007681_02528</name>
    <name evidence="2" type="ORF">ERS007688_00649</name>
    <name evidence="6" type="ORF">ERS007703_00048</name>
    <name evidence="7" type="ORF">ERS007741_03106</name>
    <name evidence="4" type="ORF">ERS027661_03509</name>
</gene>
<evidence type="ECO:0000313" key="3">
    <source>
        <dbReference type="EMBL" id="CFR67148.1"/>
    </source>
</evidence>
<evidence type="ECO:0000313" key="9">
    <source>
        <dbReference type="Proteomes" id="UP000039217"/>
    </source>
</evidence>
<reference evidence="6" key="1">
    <citation type="submission" date="2015-03" db="EMBL/GenBank/DDBJ databases">
        <authorList>
            <person name="Murphy D."/>
        </authorList>
    </citation>
    <scope>NUCLEOTIDE SEQUENCE [LARGE SCALE GENOMIC DNA]</scope>
    <source>
        <strain evidence="6">K00500041</strain>
    </source>
</reference>
<organism evidence="6 8">
    <name type="scientific">Mycobacterium tuberculosis</name>
    <dbReference type="NCBI Taxonomy" id="1773"/>
    <lineage>
        <taxon>Bacteria</taxon>
        <taxon>Bacillati</taxon>
        <taxon>Actinomycetota</taxon>
        <taxon>Actinomycetes</taxon>
        <taxon>Mycobacteriales</taxon>
        <taxon>Mycobacteriaceae</taxon>
        <taxon>Mycobacterium</taxon>
        <taxon>Mycobacterium tuberculosis complex</taxon>
    </lineage>
</organism>
<dbReference type="AlphaFoldDB" id="A0A0T7LP25"/>
<proteinExistence type="predicted"/>
<dbReference type="EMBL" id="CSAE01000002">
    <property type="protein sequence ID" value="COU91408.1"/>
    <property type="molecule type" value="Genomic_DNA"/>
</dbReference>